<proteinExistence type="inferred from homology"/>
<keyword evidence="4" id="KW-0732">Signal</keyword>
<name>A0A6I9IUA4_VICPA</name>
<dbReference type="CDD" id="cd00272">
    <property type="entry name" value="Chemokine_CC"/>
    <property type="match status" value="1"/>
</dbReference>
<feature type="signal peptide" evidence="4">
    <location>
        <begin position="1"/>
        <end position="20"/>
    </location>
</feature>
<dbReference type="InParanoid" id="A0A6I9IUA4"/>
<dbReference type="RefSeq" id="XP_006219260.1">
    <property type="nucleotide sequence ID" value="XM_006219198.4"/>
</dbReference>
<dbReference type="AlphaFoldDB" id="A0A6I9IUA4"/>
<dbReference type="SMART" id="SM00199">
    <property type="entry name" value="SCY"/>
    <property type="match status" value="1"/>
</dbReference>
<dbReference type="GO" id="GO:0006954">
    <property type="term" value="P:inflammatory response"/>
    <property type="evidence" value="ECO:0007669"/>
    <property type="project" value="TreeGrafter"/>
</dbReference>
<reference evidence="7" key="1">
    <citation type="submission" date="2025-08" db="UniProtKB">
        <authorList>
            <consortium name="RefSeq"/>
        </authorList>
    </citation>
    <scope>IDENTIFICATION</scope>
</reference>
<evidence type="ECO:0000256" key="2">
    <source>
        <dbReference type="ARBA" id="ARBA00022514"/>
    </source>
</evidence>
<keyword evidence="6" id="KW-1185">Reference proteome</keyword>
<comment type="subcellular location">
    <subcellularLocation>
        <location evidence="4">Secreted</location>
    </subcellularLocation>
</comment>
<dbReference type="GeneID" id="102529127"/>
<organism evidence="6 7">
    <name type="scientific">Vicugna pacos</name>
    <name type="common">Alpaca</name>
    <name type="synonym">Lama pacos</name>
    <dbReference type="NCBI Taxonomy" id="30538"/>
    <lineage>
        <taxon>Eukaryota</taxon>
        <taxon>Metazoa</taxon>
        <taxon>Chordata</taxon>
        <taxon>Craniata</taxon>
        <taxon>Vertebrata</taxon>
        <taxon>Euteleostomi</taxon>
        <taxon>Mammalia</taxon>
        <taxon>Eutheria</taxon>
        <taxon>Laurasiatheria</taxon>
        <taxon>Artiodactyla</taxon>
        <taxon>Tylopoda</taxon>
        <taxon>Camelidae</taxon>
        <taxon>Vicugna</taxon>
    </lineage>
</organism>
<dbReference type="PANTHER" id="PTHR12015">
    <property type="entry name" value="SMALL INDUCIBLE CYTOKINE A"/>
    <property type="match status" value="1"/>
</dbReference>
<accession>A0A6I9IUA4</accession>
<evidence type="ECO:0000256" key="4">
    <source>
        <dbReference type="RuleBase" id="RU361150"/>
    </source>
</evidence>
<comment type="similarity">
    <text evidence="1 4">Belongs to the intercrine beta (chemokine CC) family.</text>
</comment>
<sequence>MKASMATVSCLLLLLPIALGSEAEFSPRSPYHPAECCFTYVTRAIPRWRILGYYESSSQCVKPGIVFITIKGHVICANPRDDWVQDYIKELEKI</sequence>
<dbReference type="Proteomes" id="UP001652581">
    <property type="component" value="Chromosome 16"/>
</dbReference>
<dbReference type="OrthoDB" id="9447832at2759"/>
<dbReference type="GO" id="GO:0030335">
    <property type="term" value="P:positive regulation of cell migration"/>
    <property type="evidence" value="ECO:0007669"/>
    <property type="project" value="TreeGrafter"/>
</dbReference>
<dbReference type="Pfam" id="PF00048">
    <property type="entry name" value="IL8"/>
    <property type="match status" value="1"/>
</dbReference>
<dbReference type="InterPro" id="IPR039809">
    <property type="entry name" value="Chemokine_b/g/d"/>
</dbReference>
<evidence type="ECO:0000256" key="1">
    <source>
        <dbReference type="ARBA" id="ARBA00010868"/>
    </source>
</evidence>
<keyword evidence="3" id="KW-1015">Disulfide bond</keyword>
<dbReference type="GO" id="GO:0070098">
    <property type="term" value="P:chemokine-mediated signaling pathway"/>
    <property type="evidence" value="ECO:0007669"/>
    <property type="project" value="TreeGrafter"/>
</dbReference>
<evidence type="ECO:0000313" key="6">
    <source>
        <dbReference type="Proteomes" id="UP001652581"/>
    </source>
</evidence>
<dbReference type="InterPro" id="IPR000827">
    <property type="entry name" value="Chemokine_CC_CS"/>
</dbReference>
<dbReference type="GO" id="GO:0048020">
    <property type="term" value="F:CCR chemokine receptor binding"/>
    <property type="evidence" value="ECO:0007669"/>
    <property type="project" value="TreeGrafter"/>
</dbReference>
<evidence type="ECO:0000259" key="5">
    <source>
        <dbReference type="SMART" id="SM00199"/>
    </source>
</evidence>
<dbReference type="GO" id="GO:0005615">
    <property type="term" value="C:extracellular space"/>
    <property type="evidence" value="ECO:0007669"/>
    <property type="project" value="UniProtKB-KW"/>
</dbReference>
<dbReference type="FunFam" id="2.40.50.40:FF:000002">
    <property type="entry name" value="C-C motif chemokine"/>
    <property type="match status" value="1"/>
</dbReference>
<dbReference type="PANTHER" id="PTHR12015:SF110">
    <property type="entry name" value="C-C MOTIF CHEMOKINE 14"/>
    <property type="match status" value="1"/>
</dbReference>
<dbReference type="GO" id="GO:0061844">
    <property type="term" value="P:antimicrobial humoral immune response mediated by antimicrobial peptide"/>
    <property type="evidence" value="ECO:0007669"/>
    <property type="project" value="TreeGrafter"/>
</dbReference>
<gene>
    <name evidence="7" type="primary">LOC102529127</name>
</gene>
<dbReference type="Gene3D" id="2.40.50.40">
    <property type="match status" value="1"/>
</dbReference>
<feature type="domain" description="Chemokine interleukin-8-like" evidence="5">
    <location>
        <begin position="33"/>
        <end position="91"/>
    </location>
</feature>
<dbReference type="KEGG" id="vpc:102529127"/>
<feature type="chain" id="PRO_5027162762" description="C-C motif chemokine" evidence="4">
    <location>
        <begin position="21"/>
        <end position="94"/>
    </location>
</feature>
<dbReference type="FunCoup" id="A0A6I9IUA4">
    <property type="interactions" value="44"/>
</dbReference>
<dbReference type="InterPro" id="IPR036048">
    <property type="entry name" value="Interleukin_8-like_sf"/>
</dbReference>
<keyword evidence="4" id="KW-0145">Chemotaxis</keyword>
<keyword evidence="4" id="KW-0964">Secreted</keyword>
<dbReference type="SUPFAM" id="SSF54117">
    <property type="entry name" value="Interleukin 8-like chemokines"/>
    <property type="match status" value="1"/>
</dbReference>
<dbReference type="PROSITE" id="PS00472">
    <property type="entry name" value="SMALL_CYTOKINES_CC"/>
    <property type="match status" value="1"/>
</dbReference>
<evidence type="ECO:0000256" key="3">
    <source>
        <dbReference type="ARBA" id="ARBA00023157"/>
    </source>
</evidence>
<keyword evidence="2 4" id="KW-0202">Cytokine</keyword>
<dbReference type="GO" id="GO:0008009">
    <property type="term" value="F:chemokine activity"/>
    <property type="evidence" value="ECO:0007669"/>
    <property type="project" value="InterPro"/>
</dbReference>
<evidence type="ECO:0000313" key="7">
    <source>
        <dbReference type="RefSeq" id="XP_006219260.1"/>
    </source>
</evidence>
<protein>
    <recommendedName>
        <fullName evidence="4">C-C motif chemokine</fullName>
    </recommendedName>
</protein>
<dbReference type="InterPro" id="IPR001811">
    <property type="entry name" value="Chemokine_IL8-like_dom"/>
</dbReference>